<feature type="region of interest" description="Disordered" evidence="2">
    <location>
        <begin position="569"/>
        <end position="593"/>
    </location>
</feature>
<feature type="compositionally biased region" description="Basic residues" evidence="2">
    <location>
        <begin position="46"/>
        <end position="56"/>
    </location>
</feature>
<sequence length="1402" mass="149947">MATRAPSGRLHPAKPPETEERSKNPPANTPPARSTHPGRERERAHRALPRKWRRRAQLTGGGGGVKMALRPAGLGAGAAPAGVPTVSAGPPGMPNSTTGGAGAATAAAAAAAGSPGPASFVFPVTGGLGPQGMIPMQQQSFSMVPVMQPNMQGMMGMNYGSQMPPGTMTVQGGMPLGAMPTAGMPYMGQSPFLGMRAAAPQYTPDMRKQFVEEQQKRFEHQQKVLEEERKRRQFEEQKQKLRLLSSVKPKMGEKSRDDALEAIKGNLDGFSRDAKLHPTPTAHPKNADHPKPSHSTVSVSQTTAFLDDEEFSDFIQGPVETPPFVPPTSSQPFQSCHPGQRLSEKAAAHPLPPVQFPVTSVFQGTVGPVPYFSPSPASQNSQKTGVGVFPSQDPIQQMMPPWIYNDNLIPDLYKKILETTMTSSGIDTGKLYPILMSSGLPRETLGQIWALANRTTPGKLTKEELYTVLAMIALTQRGMPAMSPDGLNQFPSAPIPTLSGLQMAIPVTVSQQPLMPPGPPVSMPLNIGPTVVGISMAAPVGGVTTQTSSSFIQHFPANQVAKIDDDDFQDFQDASKSGGLDDTFTDFQGEAPGSKKTLAAQQRSSAPSMLIPLSGPKVTPAVDKYAVFKGIASDKPAEDYGDKYSAFRELEQPSESKSIGESFADFKSPGTDDGFTDFKTADSISPLEPPTKDKAFPSSFSSLSIQSKPQPQAKPSLNLADLDLFSSASTGESQPALFPSAYSSPKLATFATPSHTISAATTLPAPGSGSALAGNFADFNLFGGLSSCPSATTQDEFADFMAFNNNAVSLEQQLDDKYGVLKQEANSVPSTGSLASAMKNGQSPIAASNKYDIFKQLSLDSPGLGFEDLKDHTPSSVKSEDDFADFHSSKFSSSSEKSLVDKLAAFKHTKEDSASVKSLDLPSIGGSSVGKEDSEDALSVQFDMKLADVGGDLKHVLSDSSLDLPMVSGQHPPAADLEDLKGAPFGTYSSASLLSSFPSCDWSDKEDVYQSRRSTPFSLPAGNEASLATSVLQKKETFFGSSENITVTTVSKVTTFANEDALQDVKFSSFANFQSSSPHSMDQSEDEVEDFGEFAQPPDNGSERPPTGGSQEADSAPVSSEAGKEVFDDFGEFQGEKPKISKFDFLLATSQGKMKSSEEMIKSELATFDLSVQGSHKRTLSLGSSPLPPVEQPFRDRSNTLSEKPSLPVIRDKYKDLTGEVEESERYAYEWQRCLESALQVIKKANDILNGISSSSVCTEVIQSVQGMEYLLGVVEVYRVTKRVELGIKATAVCSEKLQLLLKDIDKVWNNLIGFMSLAALTPDENSLDFSSCMLRPGIKNAQELACGVCLLNVNSRSKAFNSATDSFKLAYGGHQYHASCANFWINCVEPKPPGLLLPDLL</sequence>
<protein>
    <submittedName>
        <fullName evidence="5">Synergin gamma isoform X2</fullName>
    </submittedName>
</protein>
<dbReference type="SUPFAM" id="SSF47473">
    <property type="entry name" value="EF-hand"/>
    <property type="match status" value="1"/>
</dbReference>
<keyword evidence="1" id="KW-0175">Coiled coil</keyword>
<evidence type="ECO:0000256" key="1">
    <source>
        <dbReference type="SAM" id="Coils"/>
    </source>
</evidence>
<dbReference type="CDD" id="cd00052">
    <property type="entry name" value="EH"/>
    <property type="match status" value="1"/>
</dbReference>
<evidence type="ECO:0000313" key="5">
    <source>
        <dbReference type="RefSeq" id="XP_060549200.1"/>
    </source>
</evidence>
<reference evidence="5" key="1">
    <citation type="submission" date="2025-08" db="UniProtKB">
        <authorList>
            <consortium name="RefSeq"/>
        </authorList>
    </citation>
    <scope>IDENTIFICATION</scope>
    <source>
        <tissue evidence="5">Blood</tissue>
    </source>
</reference>
<evidence type="ECO:0000313" key="4">
    <source>
        <dbReference type="Proteomes" id="UP001652622"/>
    </source>
</evidence>
<dbReference type="Pfam" id="PF12763">
    <property type="entry name" value="EH"/>
    <property type="match status" value="1"/>
</dbReference>
<proteinExistence type="predicted"/>
<dbReference type="InterPro" id="IPR039656">
    <property type="entry name" value="SYNRG"/>
</dbReference>
<dbReference type="PANTHER" id="PTHR15463">
    <property type="entry name" value="AP1 GAMMA SUBUNIT BINDING PROTEIN 1"/>
    <property type="match status" value="1"/>
</dbReference>
<feature type="coiled-coil region" evidence="1">
    <location>
        <begin position="208"/>
        <end position="244"/>
    </location>
</feature>
<dbReference type="PROSITE" id="PS50031">
    <property type="entry name" value="EH"/>
    <property type="match status" value="1"/>
</dbReference>
<dbReference type="Gene3D" id="1.10.238.10">
    <property type="entry name" value="EF-hand"/>
    <property type="match status" value="1"/>
</dbReference>
<dbReference type="SMART" id="SM00027">
    <property type="entry name" value="EH"/>
    <property type="match status" value="1"/>
</dbReference>
<name>A0ABM3ZLF2_PANGU</name>
<accession>A0ABM3ZLF2</accession>
<dbReference type="Pfam" id="PF25999">
    <property type="entry name" value="SYNRG_C"/>
    <property type="match status" value="1"/>
</dbReference>
<evidence type="ECO:0000256" key="2">
    <source>
        <dbReference type="SAM" id="MobiDB-lite"/>
    </source>
</evidence>
<gene>
    <name evidence="5" type="primary">SYNRG</name>
</gene>
<feature type="compositionally biased region" description="Basic and acidic residues" evidence="2">
    <location>
        <begin position="14"/>
        <end position="23"/>
    </location>
</feature>
<dbReference type="GeneID" id="117675697"/>
<evidence type="ECO:0000259" key="3">
    <source>
        <dbReference type="PROSITE" id="PS50031"/>
    </source>
</evidence>
<feature type="region of interest" description="Disordered" evidence="2">
    <location>
        <begin position="651"/>
        <end position="714"/>
    </location>
</feature>
<feature type="region of interest" description="Disordered" evidence="2">
    <location>
        <begin position="1179"/>
        <end position="1202"/>
    </location>
</feature>
<dbReference type="PANTHER" id="PTHR15463:SF2">
    <property type="entry name" value="SYNERGIN GAMMA"/>
    <property type="match status" value="1"/>
</dbReference>
<organism evidence="4 5">
    <name type="scientific">Pantherophis guttatus</name>
    <name type="common">Corn snake</name>
    <name type="synonym">Elaphe guttata</name>
    <dbReference type="NCBI Taxonomy" id="94885"/>
    <lineage>
        <taxon>Eukaryota</taxon>
        <taxon>Metazoa</taxon>
        <taxon>Chordata</taxon>
        <taxon>Craniata</taxon>
        <taxon>Vertebrata</taxon>
        <taxon>Euteleostomi</taxon>
        <taxon>Lepidosauria</taxon>
        <taxon>Squamata</taxon>
        <taxon>Bifurcata</taxon>
        <taxon>Unidentata</taxon>
        <taxon>Episquamata</taxon>
        <taxon>Toxicofera</taxon>
        <taxon>Serpentes</taxon>
        <taxon>Colubroidea</taxon>
        <taxon>Colubridae</taxon>
        <taxon>Colubrinae</taxon>
        <taxon>Pantherophis</taxon>
    </lineage>
</organism>
<dbReference type="InterPro" id="IPR000261">
    <property type="entry name" value="EH_dom"/>
</dbReference>
<feature type="domain" description="EH" evidence="3">
    <location>
        <begin position="405"/>
        <end position="487"/>
    </location>
</feature>
<feature type="compositionally biased region" description="Acidic residues" evidence="2">
    <location>
        <begin position="1083"/>
        <end position="1092"/>
    </location>
</feature>
<dbReference type="InterPro" id="IPR011992">
    <property type="entry name" value="EF-hand-dom_pair"/>
</dbReference>
<dbReference type="InterPro" id="IPR059024">
    <property type="entry name" value="SYNRG_C"/>
</dbReference>
<keyword evidence="4" id="KW-1185">Reference proteome</keyword>
<feature type="region of interest" description="Disordered" evidence="2">
    <location>
        <begin position="1"/>
        <end position="67"/>
    </location>
</feature>
<feature type="region of interest" description="Disordered" evidence="2">
    <location>
        <begin position="270"/>
        <end position="300"/>
    </location>
</feature>
<feature type="compositionally biased region" description="Low complexity" evidence="2">
    <location>
        <begin position="698"/>
        <end position="707"/>
    </location>
</feature>
<dbReference type="Proteomes" id="UP001652622">
    <property type="component" value="Unplaced"/>
</dbReference>
<dbReference type="RefSeq" id="XP_060549200.1">
    <property type="nucleotide sequence ID" value="XM_060693217.1"/>
</dbReference>
<feature type="region of interest" description="Disordered" evidence="2">
    <location>
        <begin position="1076"/>
        <end position="1122"/>
    </location>
</feature>